<accession>A0AA40VVG1</accession>
<dbReference type="Proteomes" id="UP001165986">
    <property type="component" value="Unassembled WGS sequence"/>
</dbReference>
<name>A0AA40VVG1_9NOST</name>
<protein>
    <submittedName>
        <fullName evidence="1">Uncharacterized protein</fullName>
    </submittedName>
</protein>
<evidence type="ECO:0000313" key="2">
    <source>
        <dbReference type="Proteomes" id="UP001165986"/>
    </source>
</evidence>
<organism evidence="1 2">
    <name type="scientific">Komarekiella delphini-convector SJRDD-AB1</name>
    <dbReference type="NCBI Taxonomy" id="2593771"/>
    <lineage>
        <taxon>Bacteria</taxon>
        <taxon>Bacillati</taxon>
        <taxon>Cyanobacteriota</taxon>
        <taxon>Cyanophyceae</taxon>
        <taxon>Nostocales</taxon>
        <taxon>Nostocaceae</taxon>
        <taxon>Komarekiella</taxon>
        <taxon>Komarekiella delphini-convector</taxon>
    </lineage>
</organism>
<sequence>MLIKSDRLQKSNRRTTCSVRAILNLPDFHFSIQRTFTTNGTDMTDIDVIHKFYKQIAWAKKCRETTHSNRTLLANSSDKGEVVWTWEEKRS</sequence>
<dbReference type="EMBL" id="VJXY01000104">
    <property type="protein sequence ID" value="MBD6621036.1"/>
    <property type="molecule type" value="Genomic_DNA"/>
</dbReference>
<keyword evidence="2" id="KW-1185">Reference proteome</keyword>
<dbReference type="AlphaFoldDB" id="A0AA40VVG1"/>
<gene>
    <name evidence="1" type="ORF">FNW02_36265</name>
</gene>
<comment type="caution">
    <text evidence="1">The sequence shown here is derived from an EMBL/GenBank/DDBJ whole genome shotgun (WGS) entry which is preliminary data.</text>
</comment>
<reference evidence="1" key="1">
    <citation type="submission" date="2019-07" db="EMBL/GenBank/DDBJ databases">
        <title>Toxilogical consequences of a new and cryptic species of cyanobacteria (Komarekiella delphini-convector) recovered from the epidermis of a bottlenose dolphin and 1500 ft. in the air.</title>
        <authorList>
            <person name="Brown A.O."/>
            <person name="Dvorak P."/>
            <person name="Villanueva C.D."/>
            <person name="Foss A.J."/>
            <person name="Garvey A.D."/>
            <person name="Gibson Q.A."/>
            <person name="Johansen J.R."/>
            <person name="Casamatta D.A."/>
        </authorList>
    </citation>
    <scope>NUCLEOTIDE SEQUENCE</scope>
    <source>
        <strain evidence="1">SJRDD-AB1</strain>
    </source>
</reference>
<proteinExistence type="predicted"/>
<evidence type="ECO:0000313" key="1">
    <source>
        <dbReference type="EMBL" id="MBD6621036.1"/>
    </source>
</evidence>
<dbReference type="RefSeq" id="WP_191762358.1">
    <property type="nucleotide sequence ID" value="NZ_VJXY01000104.1"/>
</dbReference>